<dbReference type="GO" id="GO:0015087">
    <property type="term" value="F:cobalt ion transmembrane transporter activity"/>
    <property type="evidence" value="ECO:0007669"/>
    <property type="project" value="TreeGrafter"/>
</dbReference>
<dbReference type="SUPFAM" id="SSF144083">
    <property type="entry name" value="Magnesium transport protein CorA, transmembrane region"/>
    <property type="match status" value="1"/>
</dbReference>
<comment type="caution">
    <text evidence="6">The sequence shown here is derived from an EMBL/GenBank/DDBJ whole genome shotgun (WGS) entry which is preliminary data.</text>
</comment>
<gene>
    <name evidence="6" type="ORF">JMJ35_006014</name>
</gene>
<keyword evidence="4 5" id="KW-0472">Membrane</keyword>
<dbReference type="PANTHER" id="PTHR46494:SF1">
    <property type="entry name" value="CORA FAMILY METAL ION TRANSPORTER (EUROFUNG)"/>
    <property type="match status" value="1"/>
</dbReference>
<keyword evidence="3 5" id="KW-1133">Transmembrane helix</keyword>
<dbReference type="Gene3D" id="1.20.58.340">
    <property type="entry name" value="Magnesium transport protein CorA, transmembrane region"/>
    <property type="match status" value="1"/>
</dbReference>
<dbReference type="GO" id="GO:0000287">
    <property type="term" value="F:magnesium ion binding"/>
    <property type="evidence" value="ECO:0007669"/>
    <property type="project" value="TreeGrafter"/>
</dbReference>
<evidence type="ECO:0000313" key="7">
    <source>
        <dbReference type="Proteomes" id="UP001166286"/>
    </source>
</evidence>
<organism evidence="6 7">
    <name type="scientific">Cladonia borealis</name>
    <dbReference type="NCBI Taxonomy" id="184061"/>
    <lineage>
        <taxon>Eukaryota</taxon>
        <taxon>Fungi</taxon>
        <taxon>Dikarya</taxon>
        <taxon>Ascomycota</taxon>
        <taxon>Pezizomycotina</taxon>
        <taxon>Lecanoromycetes</taxon>
        <taxon>OSLEUM clade</taxon>
        <taxon>Lecanoromycetidae</taxon>
        <taxon>Lecanorales</taxon>
        <taxon>Lecanorineae</taxon>
        <taxon>Cladoniaceae</taxon>
        <taxon>Cladonia</taxon>
    </lineage>
</organism>
<evidence type="ECO:0000256" key="5">
    <source>
        <dbReference type="SAM" id="Phobius"/>
    </source>
</evidence>
<dbReference type="Proteomes" id="UP001166286">
    <property type="component" value="Unassembled WGS sequence"/>
</dbReference>
<feature type="transmembrane region" description="Helical" evidence="5">
    <location>
        <begin position="398"/>
        <end position="416"/>
    </location>
</feature>
<proteinExistence type="predicted"/>
<dbReference type="Pfam" id="PF01544">
    <property type="entry name" value="CorA"/>
    <property type="match status" value="1"/>
</dbReference>
<dbReference type="InterPro" id="IPR045863">
    <property type="entry name" value="CorA_TM1_TM2"/>
</dbReference>
<sequence length="460" mass="52951">MALEDQHALVRLPEAPSTIWRYDYTENDRNTYEWIESRQSSDLTNILLVPPSIQARILLLEGLSEEAIAACCSQLGVPDEFFTYHKSESVRMRPVDTPSSKHCLSAKWSRLVNQSARHWRIESIISKGIPYNVHTFKDPKDLRLDHERYQRVPGVFRPYCPISQIPEEIMQHAARESISISWLHENPSSFNPSSFVLVVVDPKREHFIVEKKYTLWGTELKESSITEPCFLNEVVGYTRARFVKEMKKCEEQMPTDEFVHRTQKIIARIMVTNVTEVLTSLHDALDTIDLSLSQDDIMRSSLHVWRERFGLWRQDLLHSRVSARDMMQTFEQQKLCPTCAPQPSSSTIRKYEVELAGLNADIDETLARLTSTFQAVMSTMSIVESQKAIALAETVSKLTSLAFFFIPLSFIASLFGMNLVEFDQKLKLWMWITVSASVTILTYGFLFQKRLLERCVGVVS</sequence>
<dbReference type="GO" id="GO:0015095">
    <property type="term" value="F:magnesium ion transmembrane transporter activity"/>
    <property type="evidence" value="ECO:0007669"/>
    <property type="project" value="TreeGrafter"/>
</dbReference>
<feature type="transmembrane region" description="Helical" evidence="5">
    <location>
        <begin position="428"/>
        <end position="446"/>
    </location>
</feature>
<dbReference type="PANTHER" id="PTHR46494">
    <property type="entry name" value="CORA FAMILY METAL ION TRANSPORTER (EUROFUNG)"/>
    <property type="match status" value="1"/>
</dbReference>
<dbReference type="GO" id="GO:0050897">
    <property type="term" value="F:cobalt ion binding"/>
    <property type="evidence" value="ECO:0007669"/>
    <property type="project" value="TreeGrafter"/>
</dbReference>
<evidence type="ECO:0000256" key="4">
    <source>
        <dbReference type="ARBA" id="ARBA00023136"/>
    </source>
</evidence>
<keyword evidence="7" id="KW-1185">Reference proteome</keyword>
<accession>A0AA39QZU8</accession>
<keyword evidence="2 5" id="KW-0812">Transmembrane</keyword>
<dbReference type="AlphaFoldDB" id="A0AA39QZU8"/>
<dbReference type="InterPro" id="IPR002523">
    <property type="entry name" value="MgTranspt_CorA/ZnTranspt_ZntB"/>
</dbReference>
<evidence type="ECO:0000256" key="1">
    <source>
        <dbReference type="ARBA" id="ARBA00004651"/>
    </source>
</evidence>
<evidence type="ECO:0000256" key="3">
    <source>
        <dbReference type="ARBA" id="ARBA00022989"/>
    </source>
</evidence>
<protein>
    <submittedName>
        <fullName evidence="6">Uncharacterized protein</fullName>
    </submittedName>
</protein>
<name>A0AA39QZU8_9LECA</name>
<reference evidence="6" key="1">
    <citation type="submission" date="2023-03" db="EMBL/GenBank/DDBJ databases">
        <title>Complete genome of Cladonia borealis.</title>
        <authorList>
            <person name="Park H."/>
        </authorList>
    </citation>
    <scope>NUCLEOTIDE SEQUENCE</scope>
    <source>
        <strain evidence="6">ANT050790</strain>
    </source>
</reference>
<dbReference type="EMBL" id="JAFEKC020000013">
    <property type="protein sequence ID" value="KAK0511441.1"/>
    <property type="molecule type" value="Genomic_DNA"/>
</dbReference>
<comment type="subcellular location">
    <subcellularLocation>
        <location evidence="1">Cell membrane</location>
        <topology evidence="1">Multi-pass membrane protein</topology>
    </subcellularLocation>
</comment>
<evidence type="ECO:0000256" key="2">
    <source>
        <dbReference type="ARBA" id="ARBA00022692"/>
    </source>
</evidence>
<dbReference type="GO" id="GO:0005886">
    <property type="term" value="C:plasma membrane"/>
    <property type="evidence" value="ECO:0007669"/>
    <property type="project" value="UniProtKB-SubCell"/>
</dbReference>
<evidence type="ECO:0000313" key="6">
    <source>
        <dbReference type="EMBL" id="KAK0511441.1"/>
    </source>
</evidence>